<dbReference type="AlphaFoldDB" id="A0A3A6QNF7"/>
<dbReference type="Proteomes" id="UP000273252">
    <property type="component" value="Unassembled WGS sequence"/>
</dbReference>
<dbReference type="EMBL" id="QVMU01000019">
    <property type="protein sequence ID" value="RJX68713.1"/>
    <property type="molecule type" value="Genomic_DNA"/>
</dbReference>
<keyword evidence="3" id="KW-1185">Reference proteome</keyword>
<evidence type="ECO:0000313" key="3">
    <source>
        <dbReference type="Proteomes" id="UP000273252"/>
    </source>
</evidence>
<sequence length="126" mass="14562">MQDNLYVYDWAQQQTQQNKSLFAIVDPHSEWAPHHQFAELKGEHGGPLLSSKQLTNADDGPWFLPMNAEFLQWWSEEQHAQSGIVIATQTPDKMREHFASLFQAILLGESVFFPFYRPDYLGPMLP</sequence>
<organism evidence="2 3">
    <name type="scientific">Vibrio sinensis</name>
    <dbReference type="NCBI Taxonomy" id="2302434"/>
    <lineage>
        <taxon>Bacteria</taxon>
        <taxon>Pseudomonadati</taxon>
        <taxon>Pseudomonadota</taxon>
        <taxon>Gammaproteobacteria</taxon>
        <taxon>Vibrionales</taxon>
        <taxon>Vibrionaceae</taxon>
        <taxon>Vibrio</taxon>
    </lineage>
</organism>
<dbReference type="InterPro" id="IPR025391">
    <property type="entry name" value="DUF4123"/>
</dbReference>
<name>A0A3A6QNF7_9VIBR</name>
<dbReference type="RefSeq" id="WP_120033738.1">
    <property type="nucleotide sequence ID" value="NZ_QVMU01000019.1"/>
</dbReference>
<comment type="caution">
    <text evidence="2">The sequence shown here is derived from an EMBL/GenBank/DDBJ whole genome shotgun (WGS) entry which is preliminary data.</text>
</comment>
<evidence type="ECO:0000313" key="2">
    <source>
        <dbReference type="EMBL" id="RJX68713.1"/>
    </source>
</evidence>
<accession>A0A3A6QNF7</accession>
<feature type="non-terminal residue" evidence="2">
    <location>
        <position position="126"/>
    </location>
</feature>
<protein>
    <submittedName>
        <fullName evidence="2">DUF4123 domain-containing protein</fullName>
    </submittedName>
</protein>
<dbReference type="OrthoDB" id="5906487at2"/>
<feature type="domain" description="DUF4123" evidence="1">
    <location>
        <begin position="21"/>
        <end position="126"/>
    </location>
</feature>
<evidence type="ECO:0000259" key="1">
    <source>
        <dbReference type="Pfam" id="PF13503"/>
    </source>
</evidence>
<reference evidence="2 3" key="1">
    <citation type="submission" date="2018-08" db="EMBL/GenBank/DDBJ databases">
        <title>Vibrio isolated from the Eastern China Marginal Seas.</title>
        <authorList>
            <person name="Li Y."/>
        </authorList>
    </citation>
    <scope>NUCLEOTIDE SEQUENCE [LARGE SCALE GENOMIC DNA]</scope>
    <source>
        <strain evidence="2 3">BEI233</strain>
    </source>
</reference>
<dbReference type="Pfam" id="PF13503">
    <property type="entry name" value="DUF4123"/>
    <property type="match status" value="1"/>
</dbReference>
<proteinExistence type="predicted"/>
<gene>
    <name evidence="2" type="ORF">DZ860_17125</name>
</gene>